<evidence type="ECO:0000313" key="2">
    <source>
        <dbReference type="EMBL" id="AEP35921.1"/>
    </source>
</evidence>
<dbReference type="KEGG" id="tas:TASI_0130"/>
<organism evidence="2 3">
    <name type="scientific">Taylorella asinigenitalis (strain MCE3)</name>
    <dbReference type="NCBI Taxonomy" id="1008459"/>
    <lineage>
        <taxon>Bacteria</taxon>
        <taxon>Pseudomonadati</taxon>
        <taxon>Pseudomonadota</taxon>
        <taxon>Betaproteobacteria</taxon>
        <taxon>Burkholderiales</taxon>
        <taxon>Alcaligenaceae</taxon>
        <taxon>Taylorella</taxon>
    </lineage>
</organism>
<keyword evidence="3" id="KW-1185">Reference proteome</keyword>
<dbReference type="RefSeq" id="WP_014110820.1">
    <property type="nucleotide sequence ID" value="NC_016043.1"/>
</dbReference>
<evidence type="ECO:0000256" key="1">
    <source>
        <dbReference type="SAM" id="SignalP"/>
    </source>
</evidence>
<evidence type="ECO:0000313" key="3">
    <source>
        <dbReference type="Proteomes" id="UP000009284"/>
    </source>
</evidence>
<reference key="1">
    <citation type="submission" date="2011-09" db="EMBL/GenBank/DDBJ databases">
        <title>Genomic characterization of the Taylorella genus.</title>
        <authorList>
            <person name="Hebert L."/>
            <person name="Moumen B."/>
            <person name="Pons N."/>
            <person name="Duquesne F."/>
            <person name="Breuil M.-F."/>
            <person name="Goux D."/>
            <person name="Batto J.-M."/>
            <person name="Renault P."/>
            <person name="Laugier C."/>
            <person name="Petry S."/>
        </authorList>
    </citation>
    <scope>NUCLEOTIDE SEQUENCE</scope>
    <source>
        <strain>MCE3</strain>
    </source>
</reference>
<dbReference type="AlphaFoldDB" id="G4QDA4"/>
<reference evidence="2 3" key="2">
    <citation type="journal article" date="2012" name="PLoS ONE">
        <title>Genomic characterization of the taylorella genus.</title>
        <authorList>
            <person name="Hebert L."/>
            <person name="Moumen B."/>
            <person name="Pons N."/>
            <person name="Duquesne F."/>
            <person name="Breuil M.F."/>
            <person name="Goux D."/>
            <person name="Batto J.M."/>
            <person name="Laugier C."/>
            <person name="Renault P."/>
            <person name="Petry S."/>
        </authorList>
    </citation>
    <scope>NUCLEOTIDE SEQUENCE [LARGE SCALE GENOMIC DNA]</scope>
    <source>
        <strain evidence="2 3">MCE3</strain>
    </source>
</reference>
<accession>G4QDA4</accession>
<protein>
    <submittedName>
        <fullName evidence="2">Uncharacterized protein</fullName>
    </submittedName>
</protein>
<dbReference type="EMBL" id="CP003059">
    <property type="protein sequence ID" value="AEP35921.1"/>
    <property type="molecule type" value="Genomic_DNA"/>
</dbReference>
<feature type="chain" id="PRO_5003467163" evidence="1">
    <location>
        <begin position="22"/>
        <end position="212"/>
    </location>
</feature>
<dbReference type="STRING" id="1008459.TASI_0130"/>
<sequence>MKFINYFLVCFSLCWVTVTNAKYFIDNIEQVEEEMAFAICLENQPHPYLANQGNEWRKKLISRTAGLLDSSEFYDFKILYFLWNFPQLFDEDRISKKYFSNGLFFCKRAVEQRKYFEKYENDSLKSFLQIQKKEMIEGLSFEFCLQTYSNEYLSNLSHSYQDRNIQFDSEFVNKIKNISILQNTESESPIMTCYQKTKGSQLQSFIKEYLSE</sequence>
<name>G4QDA4_TAYAM</name>
<proteinExistence type="predicted"/>
<gene>
    <name evidence="2" type="ordered locus">TASI_0130</name>
</gene>
<dbReference type="Proteomes" id="UP000009284">
    <property type="component" value="Chromosome"/>
</dbReference>
<keyword evidence="1" id="KW-0732">Signal</keyword>
<dbReference type="HOGENOM" id="CLU_1365646_0_0_4"/>
<feature type="signal peptide" evidence="1">
    <location>
        <begin position="1"/>
        <end position="21"/>
    </location>
</feature>